<dbReference type="InterPro" id="IPR035919">
    <property type="entry name" value="EAL_sf"/>
</dbReference>
<gene>
    <name evidence="2" type="ORF">BEN30_12100</name>
</gene>
<reference evidence="3" key="1">
    <citation type="submission" date="2016-07" db="EMBL/GenBank/DDBJ databases">
        <authorList>
            <person name="Florea S."/>
            <person name="Webb J.S."/>
            <person name="Jaromczyk J."/>
            <person name="Schardl C.L."/>
        </authorList>
    </citation>
    <scope>NUCLEOTIDE SEQUENCE [LARGE SCALE GENOMIC DNA]</scope>
    <source>
        <strain evidence="3">MV-1</strain>
    </source>
</reference>
<proteinExistence type="predicted"/>
<accession>A0A1E5Q6J3</accession>
<dbReference type="STRING" id="28181.BEN30_12100"/>
<evidence type="ECO:0000313" key="3">
    <source>
        <dbReference type="Proteomes" id="UP000095347"/>
    </source>
</evidence>
<sequence>MADFSAGYTEGQDQNAPSQEKRLLDVLGRMRNNMAGVYAVHLHLSDLRPSHRQPHFLRMVSRSLDSLAATQDIQVFNFTNSDVALICRNTPVDEVDDAVFRVRAMFNEDPLTLSEDGSTEDRFSSWYDLSQPTDIKDFMEAVTEALKHREEVKNQASESMTTGRASKVMSGTPLTPDMLQGITQKLLEVRVGDLVHRQPAVVVTAGRKQELAFREHFISMEDLRQRIAPEVNIFSSNWLFQFLSQTIDARVLEVLSRLDFTDMDAPISVNLNLSTIMSRPFQNFHALVGDQTKNVIIEIQIIDVFSDMSAYAFARDWLQSQGYSVLIDGLNPLTLCFFDPSSLAADYIKITWGPEVSGGVGTEQTKQIREVVANLPDGGVVLSRVDSEEGVSWGLDLGIRCFQGHFIDKVVAAMASKGII</sequence>
<dbReference type="Gene3D" id="3.20.20.450">
    <property type="entry name" value="EAL domain"/>
    <property type="match status" value="1"/>
</dbReference>
<feature type="region of interest" description="Disordered" evidence="1">
    <location>
        <begin position="151"/>
        <end position="172"/>
    </location>
</feature>
<comment type="caution">
    <text evidence="2">The sequence shown here is derived from an EMBL/GenBank/DDBJ whole genome shotgun (WGS) entry which is preliminary data.</text>
</comment>
<protein>
    <recommendedName>
        <fullName evidence="4">EAL domain-containing protein</fullName>
    </recommendedName>
</protein>
<dbReference type="RefSeq" id="WP_069958338.1">
    <property type="nucleotide sequence ID" value="NZ_MCGG01000032.1"/>
</dbReference>
<feature type="compositionally biased region" description="Polar residues" evidence="1">
    <location>
        <begin position="154"/>
        <end position="164"/>
    </location>
</feature>
<evidence type="ECO:0000256" key="1">
    <source>
        <dbReference type="SAM" id="MobiDB-lite"/>
    </source>
</evidence>
<organism evidence="2 3">
    <name type="scientific">Magnetovibrio blakemorei</name>
    <dbReference type="NCBI Taxonomy" id="28181"/>
    <lineage>
        <taxon>Bacteria</taxon>
        <taxon>Pseudomonadati</taxon>
        <taxon>Pseudomonadota</taxon>
        <taxon>Alphaproteobacteria</taxon>
        <taxon>Rhodospirillales</taxon>
        <taxon>Magnetovibrionaceae</taxon>
        <taxon>Magnetovibrio</taxon>
    </lineage>
</organism>
<dbReference type="EMBL" id="MCGG01000032">
    <property type="protein sequence ID" value="OEJ66523.1"/>
    <property type="molecule type" value="Genomic_DNA"/>
</dbReference>
<evidence type="ECO:0000313" key="2">
    <source>
        <dbReference type="EMBL" id="OEJ66523.1"/>
    </source>
</evidence>
<dbReference type="OrthoDB" id="8431402at2"/>
<dbReference type="AlphaFoldDB" id="A0A1E5Q6J3"/>
<keyword evidence="3" id="KW-1185">Reference proteome</keyword>
<name>A0A1E5Q6J3_9PROT</name>
<dbReference type="SUPFAM" id="SSF141868">
    <property type="entry name" value="EAL domain-like"/>
    <property type="match status" value="1"/>
</dbReference>
<evidence type="ECO:0008006" key="4">
    <source>
        <dbReference type="Google" id="ProtNLM"/>
    </source>
</evidence>
<dbReference type="Proteomes" id="UP000095347">
    <property type="component" value="Unassembled WGS sequence"/>
</dbReference>